<dbReference type="EMBL" id="JTFC01000012">
    <property type="protein sequence ID" value="RUS57779.1"/>
    <property type="molecule type" value="Genomic_DNA"/>
</dbReference>
<dbReference type="AlphaFoldDB" id="A0A433RX01"/>
<reference evidence="1 2" key="1">
    <citation type="submission" date="2014-11" db="EMBL/GenBank/DDBJ databases">
        <title>Genome sequence and analysis of novel Kurthia sp.</title>
        <authorList>
            <person name="Lawson J.N."/>
            <person name="Gonzalez J.E."/>
            <person name="Rinauldi L."/>
            <person name="Xuan Z."/>
            <person name="Firman A."/>
            <person name="Shaddox L."/>
            <person name="Trudeau A."/>
            <person name="Shah S."/>
            <person name="Reiman D."/>
        </authorList>
    </citation>
    <scope>NUCLEOTIDE SEQUENCE [LARGE SCALE GENOMIC DNA]</scope>
    <source>
        <strain evidence="1 2">3B1D</strain>
    </source>
</reference>
<evidence type="ECO:0000313" key="2">
    <source>
        <dbReference type="Proteomes" id="UP000288623"/>
    </source>
</evidence>
<evidence type="ECO:0000313" key="1">
    <source>
        <dbReference type="EMBL" id="RUS57779.1"/>
    </source>
</evidence>
<organism evidence="1 2">
    <name type="scientific">Candidatus Kurthia intestinigallinarum</name>
    <dbReference type="NCBI Taxonomy" id="1562256"/>
    <lineage>
        <taxon>Bacteria</taxon>
        <taxon>Bacillati</taxon>
        <taxon>Bacillota</taxon>
        <taxon>Bacilli</taxon>
        <taxon>Bacillales</taxon>
        <taxon>Caryophanaceae</taxon>
        <taxon>Kurthia</taxon>
    </lineage>
</organism>
<accession>A0A433RX01</accession>
<name>A0A433RX01_9BACL</name>
<dbReference type="OrthoDB" id="2454894at2"/>
<protein>
    <submittedName>
        <fullName evidence="1">Uncharacterized protein</fullName>
    </submittedName>
</protein>
<comment type="caution">
    <text evidence="1">The sequence shown here is derived from an EMBL/GenBank/DDBJ whole genome shotgun (WGS) entry which is preliminary data.</text>
</comment>
<sequence length="140" mass="16414">MKQITAFDFILKNGERLHFDADDFRMMHFDHIEQHQDEQIVQNVSVFLYHNANRFESYVHQLAEGEQILPFDRIQQTCDIAKIALTYDDDAHEIYHIGWHADAQSNKYQTSIVHPRSGDLLITINPDKTVTQQFAEVLMP</sequence>
<dbReference type="RefSeq" id="WP_126989723.1">
    <property type="nucleotide sequence ID" value="NZ_JTFC01000012.1"/>
</dbReference>
<keyword evidence="2" id="KW-1185">Reference proteome</keyword>
<gene>
    <name evidence="1" type="ORF">QI30_04290</name>
</gene>
<proteinExistence type="predicted"/>
<dbReference type="Proteomes" id="UP000288623">
    <property type="component" value="Unassembled WGS sequence"/>
</dbReference>